<feature type="binding site" evidence="17">
    <location>
        <position position="159"/>
    </location>
    <ligand>
        <name>Mg(2+)</name>
        <dbReference type="ChEBI" id="CHEBI:18420"/>
        <label>1</label>
        <note>catalytic</note>
    </ligand>
</feature>
<keyword evidence="20" id="KW-1185">Reference proteome</keyword>
<dbReference type="InterPro" id="IPR000760">
    <property type="entry name" value="Inositol_monophosphatase-like"/>
</dbReference>
<comment type="subcellular location">
    <subcellularLocation>
        <location evidence="3">Membrane</location>
        <topology evidence="3">Single-pass membrane protein</topology>
    </subcellularLocation>
</comment>
<evidence type="ECO:0000256" key="13">
    <source>
        <dbReference type="ARBA" id="ARBA00042119"/>
    </source>
</evidence>
<feature type="binding site" evidence="17">
    <location>
        <position position="157"/>
    </location>
    <ligand>
        <name>Mg(2+)</name>
        <dbReference type="ChEBI" id="CHEBI:18420"/>
        <label>1</label>
        <note>catalytic</note>
    </ligand>
</feature>
<dbReference type="GO" id="GO:0046854">
    <property type="term" value="P:phosphatidylinositol phosphate biosynthetic process"/>
    <property type="evidence" value="ECO:0007669"/>
    <property type="project" value="InterPro"/>
</dbReference>
<proteinExistence type="inferred from homology"/>
<evidence type="ECO:0000256" key="18">
    <source>
        <dbReference type="SAM" id="Phobius"/>
    </source>
</evidence>
<evidence type="ECO:0000256" key="5">
    <source>
        <dbReference type="ARBA" id="ARBA00009759"/>
    </source>
</evidence>
<dbReference type="SUPFAM" id="SSF56655">
    <property type="entry name" value="Carbohydrate phosphatase"/>
    <property type="match status" value="1"/>
</dbReference>
<keyword evidence="10 17" id="KW-0460">Magnesium</keyword>
<evidence type="ECO:0000256" key="10">
    <source>
        <dbReference type="ARBA" id="ARBA00022842"/>
    </source>
</evidence>
<evidence type="ECO:0000256" key="2">
    <source>
        <dbReference type="ARBA" id="ARBA00001946"/>
    </source>
</evidence>
<dbReference type="FunFam" id="3.40.190.80:FF:000007">
    <property type="entry name" value="Blast:Putative inositol monophosphatase 3"/>
    <property type="match status" value="1"/>
</dbReference>
<evidence type="ECO:0000313" key="19">
    <source>
        <dbReference type="Ensembl" id="ENSXCOP00000010550.1"/>
    </source>
</evidence>
<dbReference type="Pfam" id="PF00459">
    <property type="entry name" value="Inositol_P"/>
    <property type="match status" value="1"/>
</dbReference>
<dbReference type="CDD" id="cd01640">
    <property type="entry name" value="IPPase"/>
    <property type="match status" value="1"/>
</dbReference>
<feature type="binding site" evidence="17">
    <location>
        <position position="274"/>
    </location>
    <ligand>
        <name>Mg(2+)</name>
        <dbReference type="ChEBI" id="CHEBI:18420"/>
        <label>1</label>
        <note>catalytic</note>
    </ligand>
</feature>
<dbReference type="GO" id="GO:0005794">
    <property type="term" value="C:Golgi apparatus"/>
    <property type="evidence" value="ECO:0007669"/>
    <property type="project" value="UniProtKB-ARBA"/>
</dbReference>
<evidence type="ECO:0000256" key="8">
    <source>
        <dbReference type="ARBA" id="ARBA00022723"/>
    </source>
</evidence>
<dbReference type="GO" id="GO:0052834">
    <property type="term" value="F:inositol monophosphate phosphatase activity"/>
    <property type="evidence" value="ECO:0007669"/>
    <property type="project" value="UniProtKB-EC"/>
</dbReference>
<dbReference type="GO" id="GO:0046872">
    <property type="term" value="F:metal ion binding"/>
    <property type="evidence" value="ECO:0007669"/>
    <property type="project" value="UniProtKB-KW"/>
</dbReference>
<evidence type="ECO:0000256" key="9">
    <source>
        <dbReference type="ARBA" id="ARBA00022801"/>
    </source>
</evidence>
<keyword evidence="9" id="KW-0378">Hydrolase</keyword>
<evidence type="ECO:0000256" key="6">
    <source>
        <dbReference type="ARBA" id="ARBA00013106"/>
    </source>
</evidence>
<keyword evidence="8 17" id="KW-0479">Metal-binding</keyword>
<name>A0A3B5LIT2_9TELE</name>
<comment type="cofactor">
    <cofactor evidence="2 17">
        <name>Mg(2+)</name>
        <dbReference type="ChEBI" id="CHEBI:18420"/>
    </cofactor>
</comment>
<dbReference type="Gene3D" id="3.30.540.10">
    <property type="entry name" value="Fructose-1,6-Bisphosphatase, subunit A, domain 1"/>
    <property type="match status" value="1"/>
</dbReference>
<evidence type="ECO:0000256" key="16">
    <source>
        <dbReference type="ARBA" id="ARBA00043030"/>
    </source>
</evidence>
<evidence type="ECO:0000313" key="20">
    <source>
        <dbReference type="Proteomes" id="UP000261380"/>
    </source>
</evidence>
<dbReference type="GO" id="GO:0016020">
    <property type="term" value="C:membrane"/>
    <property type="evidence" value="ECO:0007669"/>
    <property type="project" value="UniProtKB-SubCell"/>
</dbReference>
<dbReference type="InterPro" id="IPR050725">
    <property type="entry name" value="CysQ/Inositol_MonoPase"/>
</dbReference>
<feature type="binding site" evidence="17">
    <location>
        <position position="160"/>
    </location>
    <ligand>
        <name>Mg(2+)</name>
        <dbReference type="ChEBI" id="CHEBI:18420"/>
        <label>1</label>
        <note>catalytic</note>
    </ligand>
</feature>
<reference evidence="19" key="2">
    <citation type="submission" date="2025-09" db="UniProtKB">
        <authorList>
            <consortium name="Ensembl"/>
        </authorList>
    </citation>
    <scope>IDENTIFICATION</scope>
</reference>
<evidence type="ECO:0000256" key="7">
    <source>
        <dbReference type="ARBA" id="ARBA00022692"/>
    </source>
</evidence>
<sequence length="332" mass="36530">MAPMGIRLSPLGMAVFCLLGVGVIYHLYAGILTFLLSSCVCRQRKKVDLRDLLAVSVEAAQLGGEEVKRVRKENTLNEKSKGETKEGAKELLTMGDLQSHRKMYNLIKNTFPEITVYSEESDSKPDSVSWSRNIPDGILKLEKGREVSADSITVWIDPLDATQEYTEKLVKYVTTMVCVALEGKPVIGYALWMYFLIFKKSSYNLNSPKVIVSRSHSGEVKNFLHSAFGNSTTIIPAGGAGYKVLSLLKMHSGQTEPIDEADVYIHITVIKKWDICAGAALLNALGGHMTTLKGENIDFSGTPLNEGGLVASVEVDHKNILAKLPNWDLSKH</sequence>
<dbReference type="Proteomes" id="UP000261380">
    <property type="component" value="Unplaced"/>
</dbReference>
<reference evidence="19" key="1">
    <citation type="submission" date="2025-08" db="UniProtKB">
        <authorList>
            <consortium name="Ensembl"/>
        </authorList>
    </citation>
    <scope>IDENTIFICATION</scope>
</reference>
<comment type="catalytic activity">
    <reaction evidence="1">
        <text>a myo-inositol phosphate + H2O = myo-inositol + phosphate</text>
        <dbReference type="Rhea" id="RHEA:24056"/>
        <dbReference type="ChEBI" id="CHEBI:15377"/>
        <dbReference type="ChEBI" id="CHEBI:17268"/>
        <dbReference type="ChEBI" id="CHEBI:43474"/>
        <dbReference type="ChEBI" id="CHEBI:84139"/>
        <dbReference type="EC" id="3.1.3.25"/>
    </reaction>
</comment>
<dbReference type="AlphaFoldDB" id="A0A3B5LIT2"/>
<dbReference type="GeneTree" id="ENSGT00940000164879"/>
<dbReference type="GO" id="GO:0008254">
    <property type="term" value="F:3'-nucleotidase activity"/>
    <property type="evidence" value="ECO:0007669"/>
    <property type="project" value="TreeGrafter"/>
</dbReference>
<feature type="transmembrane region" description="Helical" evidence="18">
    <location>
        <begin position="12"/>
        <end position="36"/>
    </location>
</feature>
<dbReference type="PROSITE" id="PS00630">
    <property type="entry name" value="IMP_2"/>
    <property type="match status" value="1"/>
</dbReference>
<dbReference type="STRING" id="32473.ENSXCOP00000010550"/>
<dbReference type="Gene3D" id="3.40.190.80">
    <property type="match status" value="1"/>
</dbReference>
<evidence type="ECO:0000256" key="12">
    <source>
        <dbReference type="ARBA" id="ARBA00023136"/>
    </source>
</evidence>
<feature type="binding site" evidence="17">
    <location>
        <position position="119"/>
    </location>
    <ligand>
        <name>Mg(2+)</name>
        <dbReference type="ChEBI" id="CHEBI:18420"/>
        <label>1</label>
        <note>catalytic</note>
    </ligand>
</feature>
<evidence type="ECO:0000256" key="11">
    <source>
        <dbReference type="ARBA" id="ARBA00022989"/>
    </source>
</evidence>
<dbReference type="Ensembl" id="ENSXCOT00000010674.1">
    <property type="protein sequence ID" value="ENSXCOP00000010550.1"/>
    <property type="gene ID" value="ENSXCOG00000007977.1"/>
</dbReference>
<evidence type="ECO:0000256" key="1">
    <source>
        <dbReference type="ARBA" id="ARBA00001033"/>
    </source>
</evidence>
<keyword evidence="12 18" id="KW-0472">Membrane</keyword>
<evidence type="ECO:0000256" key="3">
    <source>
        <dbReference type="ARBA" id="ARBA00004167"/>
    </source>
</evidence>
<keyword evidence="11 18" id="KW-1133">Transmembrane helix</keyword>
<protein>
    <recommendedName>
        <fullName evidence="6">inositol-phosphate phosphatase</fullName>
        <ecNumber evidence="6">3.1.3.25</ecNumber>
    </recommendedName>
    <alternativeName>
        <fullName evidence="16">3'(2'), 5'-bisphosphate nucleotidase 2</fullName>
    </alternativeName>
    <alternativeName>
        <fullName evidence="14">Inositol monophosphatase domain-containing protein 1</fullName>
    </alternativeName>
    <alternativeName>
        <fullName evidence="15">Inositol-1(or 4)-monophosphatase 3</fullName>
    </alternativeName>
    <alternativeName>
        <fullName evidence="13">Myo-inositol monophosphatase A3</fullName>
    </alternativeName>
</protein>
<comment type="similarity">
    <text evidence="5">Belongs to the inositol monophosphatase superfamily.</text>
</comment>
<evidence type="ECO:0000256" key="15">
    <source>
        <dbReference type="ARBA" id="ARBA00042949"/>
    </source>
</evidence>
<dbReference type="PANTHER" id="PTHR43028:SF4">
    <property type="entry name" value="INOSITOL MONOPHOSPHATASE 3"/>
    <property type="match status" value="1"/>
</dbReference>
<dbReference type="PANTHER" id="PTHR43028">
    <property type="entry name" value="3'(2'),5'-BISPHOSPHATE NUCLEOTIDASE 1"/>
    <property type="match status" value="1"/>
</dbReference>
<dbReference type="EC" id="3.1.3.25" evidence="6"/>
<evidence type="ECO:0000256" key="4">
    <source>
        <dbReference type="ARBA" id="ARBA00005152"/>
    </source>
</evidence>
<evidence type="ECO:0000256" key="14">
    <source>
        <dbReference type="ARBA" id="ARBA00042166"/>
    </source>
</evidence>
<comment type="pathway">
    <text evidence="4">Polyol metabolism; myo-inositol biosynthesis; myo-inositol from D-glucose 6-phosphate: step 2/2.</text>
</comment>
<accession>A0A3B5LIT2</accession>
<keyword evidence="7 18" id="KW-0812">Transmembrane</keyword>
<evidence type="ECO:0000256" key="17">
    <source>
        <dbReference type="PIRSR" id="PIRSR600760-2"/>
    </source>
</evidence>
<dbReference type="FunFam" id="3.30.540.10:FF:000012">
    <property type="entry name" value="Blast:Putative inositol monophosphatase 3"/>
    <property type="match status" value="1"/>
</dbReference>
<dbReference type="InterPro" id="IPR020550">
    <property type="entry name" value="Inositol_monophosphatase_CS"/>
</dbReference>
<organism evidence="19 20">
    <name type="scientific">Xiphophorus couchianus</name>
    <name type="common">Monterrey platyfish</name>
    <dbReference type="NCBI Taxonomy" id="32473"/>
    <lineage>
        <taxon>Eukaryota</taxon>
        <taxon>Metazoa</taxon>
        <taxon>Chordata</taxon>
        <taxon>Craniata</taxon>
        <taxon>Vertebrata</taxon>
        <taxon>Euteleostomi</taxon>
        <taxon>Actinopterygii</taxon>
        <taxon>Neopterygii</taxon>
        <taxon>Teleostei</taxon>
        <taxon>Neoteleostei</taxon>
        <taxon>Acanthomorphata</taxon>
        <taxon>Ovalentaria</taxon>
        <taxon>Atherinomorphae</taxon>
        <taxon>Cyprinodontiformes</taxon>
        <taxon>Poeciliidae</taxon>
        <taxon>Poeciliinae</taxon>
        <taxon>Xiphophorus</taxon>
    </lineage>
</organism>